<proteinExistence type="inferred from homology"/>
<dbReference type="Pfam" id="PF00128">
    <property type="entry name" value="Alpha-amylase"/>
    <property type="match status" value="1"/>
</dbReference>
<dbReference type="FunFam" id="3.20.20.80:FF:000064">
    <property type="entry name" value="Oligo-1,6-glucosidase"/>
    <property type="match status" value="1"/>
</dbReference>
<dbReference type="SMART" id="SM00642">
    <property type="entry name" value="Aamy"/>
    <property type="match status" value="1"/>
</dbReference>
<comment type="caution">
    <text evidence="7">The sequence shown here is derived from an EMBL/GenBank/DDBJ whole genome shotgun (WGS) entry which is preliminary data.</text>
</comment>
<dbReference type="Proteomes" id="UP000803884">
    <property type="component" value="Unassembled WGS sequence"/>
</dbReference>
<keyword evidence="2" id="KW-0378">Hydrolase</keyword>
<dbReference type="GO" id="GO:0004574">
    <property type="term" value="F:oligo-1,6-glucosidase activity"/>
    <property type="evidence" value="ECO:0007669"/>
    <property type="project" value="TreeGrafter"/>
</dbReference>
<keyword evidence="8" id="KW-1185">Reference proteome</keyword>
<dbReference type="SUPFAM" id="SSF51445">
    <property type="entry name" value="(Trans)glycosidases"/>
    <property type="match status" value="1"/>
</dbReference>
<dbReference type="EMBL" id="JAAQHG020000005">
    <property type="protein sequence ID" value="KAL1589077.1"/>
    <property type="molecule type" value="Genomic_DNA"/>
</dbReference>
<dbReference type="InterPro" id="IPR013780">
    <property type="entry name" value="Glyco_hydro_b"/>
</dbReference>
<keyword evidence="3" id="KW-0326">Glycosidase</keyword>
<sequence>MHLLTPSLLVAASTLANAASNHTHEWWKEGVVYQVYPASFTESRSNNSIGWGDIKGITSKLGHIQQLGADIVWLSPFYDSPLKDMGYDISNYTSVNEIFGGSLDDIKEFISEVHGRGMRCLFDLVINHSSNQHSWFEDSASSKNSSLRDRYFWREPKMLPNGTMAPPNNWASSNGGSAWHYDNRTGEYYLGLFNDFQPDMNWDDATNRQAIYHDALNYWLDLGIDGFRMDAFSIFSKPEGLPDVPTNETGLQDARPLYNDGPHEHEYLQEMTRECLAGRDTFTVGEYGMSDNMTSVQQYIGASRKEVNSMFLTNMCDIGRDGYMPTAWNLTGWRDAINFTQAAGSRAVGDGWNSVYLENHDLPRSISRFGDDSPQHRVQSGKALSMLLTTLSGTLFVYQGQELGMINVPSNWTIDDYQDANSIKYYDGVVASGGNTSGALYNLTRLARDNARSPFNWDRTGGFSSNSSTWTPAANLDINLADQVNDADSVFSFWTNMIAFRKEHKELFVYGDFEFVDLESENFLVYRKSSGESQAIVVINLSKEEGEPPYEVDAEAKVIAQTHKDCESKSFKPFEGRVYYL</sequence>
<dbReference type="SUPFAM" id="SSF51011">
    <property type="entry name" value="Glycosyl hydrolase domain"/>
    <property type="match status" value="1"/>
</dbReference>
<protein>
    <recommendedName>
        <fullName evidence="6">Glycosyl hydrolase family 13 catalytic domain-containing protein</fullName>
    </recommendedName>
</protein>
<evidence type="ECO:0000256" key="2">
    <source>
        <dbReference type="ARBA" id="ARBA00022801"/>
    </source>
</evidence>
<dbReference type="InterPro" id="IPR006047">
    <property type="entry name" value="GH13_cat_dom"/>
</dbReference>
<gene>
    <name evidence="7" type="ORF">WHR41_01913</name>
</gene>
<dbReference type="GO" id="GO:0004556">
    <property type="term" value="F:alpha-amylase activity"/>
    <property type="evidence" value="ECO:0007669"/>
    <property type="project" value="TreeGrafter"/>
</dbReference>
<evidence type="ECO:0000313" key="8">
    <source>
        <dbReference type="Proteomes" id="UP000803884"/>
    </source>
</evidence>
<evidence type="ECO:0000259" key="6">
    <source>
        <dbReference type="SMART" id="SM00642"/>
    </source>
</evidence>
<dbReference type="GeneID" id="96003357"/>
<evidence type="ECO:0000256" key="3">
    <source>
        <dbReference type="ARBA" id="ARBA00023295"/>
    </source>
</evidence>
<evidence type="ECO:0000256" key="4">
    <source>
        <dbReference type="ARBA" id="ARBA00026248"/>
    </source>
</evidence>
<keyword evidence="5" id="KW-0732">Signal</keyword>
<organism evidence="7 8">
    <name type="scientific">Cladosporium halotolerans</name>
    <dbReference type="NCBI Taxonomy" id="1052096"/>
    <lineage>
        <taxon>Eukaryota</taxon>
        <taxon>Fungi</taxon>
        <taxon>Dikarya</taxon>
        <taxon>Ascomycota</taxon>
        <taxon>Pezizomycotina</taxon>
        <taxon>Dothideomycetes</taxon>
        <taxon>Dothideomycetidae</taxon>
        <taxon>Cladosporiales</taxon>
        <taxon>Cladosporiaceae</taxon>
        <taxon>Cladosporium</taxon>
    </lineage>
</organism>
<dbReference type="CDD" id="cd11333">
    <property type="entry name" value="AmyAc_SI_OligoGlu_DGase"/>
    <property type="match status" value="1"/>
</dbReference>
<feature type="signal peptide" evidence="5">
    <location>
        <begin position="1"/>
        <end position="18"/>
    </location>
</feature>
<reference evidence="7 8" key="1">
    <citation type="journal article" date="2020" name="Microbiol. Resour. Announc.">
        <title>Draft Genome Sequence of a Cladosporium Species Isolated from the Mesophotic Ascidian Didemnum maculosum.</title>
        <authorList>
            <person name="Gioti A."/>
            <person name="Siaperas R."/>
            <person name="Nikolaivits E."/>
            <person name="Le Goff G."/>
            <person name="Ouazzani J."/>
            <person name="Kotoulas G."/>
            <person name="Topakas E."/>
        </authorList>
    </citation>
    <scope>NUCLEOTIDE SEQUENCE [LARGE SCALE GENOMIC DNA]</scope>
    <source>
        <strain evidence="7 8">TM138-S3</strain>
    </source>
</reference>
<dbReference type="GO" id="GO:0000025">
    <property type="term" value="P:maltose catabolic process"/>
    <property type="evidence" value="ECO:0007669"/>
    <property type="project" value="TreeGrafter"/>
</dbReference>
<dbReference type="InterPro" id="IPR017853">
    <property type="entry name" value="GH"/>
</dbReference>
<dbReference type="RefSeq" id="XP_069232182.1">
    <property type="nucleotide sequence ID" value="XM_069370519.1"/>
</dbReference>
<dbReference type="Gene3D" id="2.60.40.1180">
    <property type="entry name" value="Golgi alpha-mannosidase II"/>
    <property type="match status" value="1"/>
</dbReference>
<dbReference type="InterPro" id="IPR045857">
    <property type="entry name" value="O16G_dom_2"/>
</dbReference>
<dbReference type="GO" id="GO:0005987">
    <property type="term" value="P:sucrose catabolic process"/>
    <property type="evidence" value="ECO:0007669"/>
    <property type="project" value="TreeGrafter"/>
</dbReference>
<dbReference type="GO" id="GO:0033934">
    <property type="term" value="F:glucan 1,4-alpha-maltotriohydrolase activity"/>
    <property type="evidence" value="ECO:0007669"/>
    <property type="project" value="TreeGrafter"/>
</dbReference>
<comment type="similarity">
    <text evidence="1">Belongs to the glycosyl hydrolase 13 family.</text>
</comment>
<evidence type="ECO:0000256" key="1">
    <source>
        <dbReference type="ARBA" id="ARBA00008061"/>
    </source>
</evidence>
<feature type="domain" description="Glycosyl hydrolase family 13 catalytic" evidence="6">
    <location>
        <begin position="34"/>
        <end position="452"/>
    </location>
</feature>
<name>A0AB34KVX1_9PEZI</name>
<dbReference type="AlphaFoldDB" id="A0AB34KVX1"/>
<evidence type="ECO:0000313" key="7">
    <source>
        <dbReference type="EMBL" id="KAL1589077.1"/>
    </source>
</evidence>
<evidence type="ECO:0000256" key="5">
    <source>
        <dbReference type="SAM" id="SignalP"/>
    </source>
</evidence>
<dbReference type="PANTHER" id="PTHR10357">
    <property type="entry name" value="ALPHA-AMYLASE FAMILY MEMBER"/>
    <property type="match status" value="1"/>
</dbReference>
<dbReference type="Gene3D" id="3.20.20.80">
    <property type="entry name" value="Glycosidases"/>
    <property type="match status" value="1"/>
</dbReference>
<dbReference type="Gene3D" id="3.90.400.10">
    <property type="entry name" value="Oligo-1,6-glucosidase, Domain 2"/>
    <property type="match status" value="1"/>
</dbReference>
<dbReference type="GO" id="GO:0004575">
    <property type="term" value="F:sucrose alpha-glucosidase activity"/>
    <property type="evidence" value="ECO:0007669"/>
    <property type="project" value="TreeGrafter"/>
</dbReference>
<accession>A0AB34KVX1</accession>
<dbReference type="PANTHER" id="PTHR10357:SF179">
    <property type="entry name" value="NEUTRAL AND BASIC AMINO ACID TRANSPORT PROTEIN RBAT"/>
    <property type="match status" value="1"/>
</dbReference>
<keyword evidence="4" id="KW-0462">Maltose metabolism</keyword>
<feature type="chain" id="PRO_5044207232" description="Glycosyl hydrolase family 13 catalytic domain-containing protein" evidence="5">
    <location>
        <begin position="19"/>
        <end position="581"/>
    </location>
</feature>